<keyword evidence="2" id="KW-1185">Reference proteome</keyword>
<dbReference type="EMBL" id="AGCU01151867">
    <property type="status" value="NOT_ANNOTATED_CDS"/>
    <property type="molecule type" value="Genomic_DNA"/>
</dbReference>
<dbReference type="GeneTree" id="ENSGT00940000163873"/>
<reference evidence="2" key="2">
    <citation type="journal article" date="2013" name="Nat. Genet.">
        <title>The draft genomes of soft-shell turtle and green sea turtle yield insights into the development and evolution of the turtle-specific body plan.</title>
        <authorList>
            <person name="Wang Z."/>
            <person name="Pascual-Anaya J."/>
            <person name="Zadissa A."/>
            <person name="Li W."/>
            <person name="Niimura Y."/>
            <person name="Huang Z."/>
            <person name="Li C."/>
            <person name="White S."/>
            <person name="Xiong Z."/>
            <person name="Fang D."/>
            <person name="Wang B."/>
            <person name="Ming Y."/>
            <person name="Chen Y."/>
            <person name="Zheng Y."/>
            <person name="Kuraku S."/>
            <person name="Pignatelli M."/>
            <person name="Herrero J."/>
            <person name="Beal K."/>
            <person name="Nozawa M."/>
            <person name="Li Q."/>
            <person name="Wang J."/>
            <person name="Zhang H."/>
            <person name="Yu L."/>
            <person name="Shigenobu S."/>
            <person name="Wang J."/>
            <person name="Liu J."/>
            <person name="Flicek P."/>
            <person name="Searle S."/>
            <person name="Wang J."/>
            <person name="Kuratani S."/>
            <person name="Yin Y."/>
            <person name="Aken B."/>
            <person name="Zhang G."/>
            <person name="Irie N."/>
        </authorList>
    </citation>
    <scope>NUCLEOTIDE SEQUENCE [LARGE SCALE GENOMIC DNA]</scope>
    <source>
        <strain evidence="2">Daiwa-1</strain>
    </source>
</reference>
<evidence type="ECO:0000313" key="1">
    <source>
        <dbReference type="Ensembl" id="ENSPSIP00000007410.1"/>
    </source>
</evidence>
<dbReference type="PANTHER" id="PTHR48465:SF1">
    <property type="entry name" value="PROTEIN SSUH2 HOMOLOG"/>
    <property type="match status" value="1"/>
</dbReference>
<accession>K7FHA0</accession>
<sequence>KLISPSSFSNRKNSIAEYVVDKNSGFPIYHLQEVTGKEIFSDENQVVYPIVNFPEPAIDQGSKSCIAQHQMQFASSSRILRQKQTIELIPLTKVDYDWRGKIYSFYVFGKENKVYTEDYPGKCCCSVM</sequence>
<dbReference type="Proteomes" id="UP000007267">
    <property type="component" value="Unassembled WGS sequence"/>
</dbReference>
<dbReference type="HOGENOM" id="CLU_1964648_0_0_1"/>
<organism evidence="1 2">
    <name type="scientific">Pelodiscus sinensis</name>
    <name type="common">Chinese softshell turtle</name>
    <name type="synonym">Trionyx sinensis</name>
    <dbReference type="NCBI Taxonomy" id="13735"/>
    <lineage>
        <taxon>Eukaryota</taxon>
        <taxon>Metazoa</taxon>
        <taxon>Chordata</taxon>
        <taxon>Craniata</taxon>
        <taxon>Vertebrata</taxon>
        <taxon>Euteleostomi</taxon>
        <taxon>Archelosauria</taxon>
        <taxon>Testudinata</taxon>
        <taxon>Testudines</taxon>
        <taxon>Cryptodira</taxon>
        <taxon>Trionychia</taxon>
        <taxon>Trionychidae</taxon>
        <taxon>Pelodiscus</taxon>
    </lineage>
</organism>
<dbReference type="eggNOG" id="KOG2813">
    <property type="taxonomic scope" value="Eukaryota"/>
</dbReference>
<proteinExistence type="predicted"/>
<reference evidence="2" key="1">
    <citation type="submission" date="2011-10" db="EMBL/GenBank/DDBJ databases">
        <authorList>
            <consortium name="Soft-shell Turtle Genome Consortium"/>
        </authorList>
    </citation>
    <scope>NUCLEOTIDE SEQUENCE [LARGE SCALE GENOMIC DNA]</scope>
    <source>
        <strain evidence="2">Daiwa-1</strain>
    </source>
</reference>
<reference evidence="1" key="4">
    <citation type="submission" date="2025-09" db="UniProtKB">
        <authorList>
            <consortium name="Ensembl"/>
        </authorList>
    </citation>
    <scope>IDENTIFICATION</scope>
</reference>
<dbReference type="InterPro" id="IPR052789">
    <property type="entry name" value="SSUH2_homolog"/>
</dbReference>
<dbReference type="OMA" id="IKCFIRL"/>
<evidence type="ECO:0000313" key="2">
    <source>
        <dbReference type="Proteomes" id="UP000007267"/>
    </source>
</evidence>
<reference evidence="1" key="3">
    <citation type="submission" date="2025-08" db="UniProtKB">
        <authorList>
            <consortium name="Ensembl"/>
        </authorList>
    </citation>
    <scope>IDENTIFICATION</scope>
</reference>
<dbReference type="AlphaFoldDB" id="K7FHA0"/>
<dbReference type="Ensembl" id="ENSPSIT00000007451.1">
    <property type="protein sequence ID" value="ENSPSIP00000007410.1"/>
    <property type="gene ID" value="ENSPSIG00000006832.1"/>
</dbReference>
<protein>
    <submittedName>
        <fullName evidence="1">Uncharacterized protein</fullName>
    </submittedName>
</protein>
<dbReference type="PANTHER" id="PTHR48465">
    <property type="entry name" value="PROTEIN SSUH2 HOMOLOG"/>
    <property type="match status" value="1"/>
</dbReference>
<name>K7FHA0_PELSI</name>